<dbReference type="InterPro" id="IPR037038">
    <property type="entry name" value="HepT-like_sf"/>
</dbReference>
<dbReference type="GO" id="GO:0016787">
    <property type="term" value="F:hydrolase activity"/>
    <property type="evidence" value="ECO:0007669"/>
    <property type="project" value="UniProtKB-KW"/>
</dbReference>
<dbReference type="PANTHER" id="PTHR34139">
    <property type="entry name" value="UPF0331 PROTEIN MJ0127"/>
    <property type="match status" value="1"/>
</dbReference>
<keyword evidence="2" id="KW-1277">Toxin-antitoxin system</keyword>
<evidence type="ECO:0000256" key="6">
    <source>
        <dbReference type="ARBA" id="ARBA00024207"/>
    </source>
</evidence>
<protein>
    <recommendedName>
        <fullName evidence="8">DUF86 domain-containing protein</fullName>
    </recommendedName>
</protein>
<dbReference type="PANTHER" id="PTHR34139:SF1">
    <property type="entry name" value="RNASE MJ1380-RELATED"/>
    <property type="match status" value="1"/>
</dbReference>
<keyword evidence="5" id="KW-0378">Hydrolase</keyword>
<keyword evidence="3" id="KW-0540">Nuclease</keyword>
<dbReference type="InterPro" id="IPR008201">
    <property type="entry name" value="HepT-like"/>
</dbReference>
<evidence type="ECO:0000256" key="4">
    <source>
        <dbReference type="ARBA" id="ARBA00022741"/>
    </source>
</evidence>
<keyword evidence="4" id="KW-0547">Nucleotide-binding</keyword>
<keyword evidence="1" id="KW-0597">Phosphoprotein</keyword>
<dbReference type="Gene3D" id="1.20.120.580">
    <property type="entry name" value="bsu32300-like"/>
    <property type="match status" value="1"/>
</dbReference>
<comment type="similarity">
    <text evidence="6">Belongs to the HepT RNase toxin family.</text>
</comment>
<gene>
    <name evidence="7" type="ORF">LCGC14_2496050</name>
</gene>
<dbReference type="GO" id="GO:0110001">
    <property type="term" value="C:toxin-antitoxin complex"/>
    <property type="evidence" value="ECO:0007669"/>
    <property type="project" value="InterPro"/>
</dbReference>
<dbReference type="EMBL" id="LAZR01039680">
    <property type="protein sequence ID" value="KKL16390.1"/>
    <property type="molecule type" value="Genomic_DNA"/>
</dbReference>
<evidence type="ECO:0008006" key="8">
    <source>
        <dbReference type="Google" id="ProtNLM"/>
    </source>
</evidence>
<organism evidence="7">
    <name type="scientific">marine sediment metagenome</name>
    <dbReference type="NCBI Taxonomy" id="412755"/>
    <lineage>
        <taxon>unclassified sequences</taxon>
        <taxon>metagenomes</taxon>
        <taxon>ecological metagenomes</taxon>
    </lineage>
</organism>
<name>A0A0F9B425_9ZZZZ</name>
<evidence type="ECO:0000256" key="3">
    <source>
        <dbReference type="ARBA" id="ARBA00022722"/>
    </source>
</evidence>
<comment type="caution">
    <text evidence="7">The sequence shown here is derived from an EMBL/GenBank/DDBJ whole genome shotgun (WGS) entry which is preliminary data.</text>
</comment>
<evidence type="ECO:0000256" key="1">
    <source>
        <dbReference type="ARBA" id="ARBA00022553"/>
    </source>
</evidence>
<dbReference type="GO" id="GO:0004540">
    <property type="term" value="F:RNA nuclease activity"/>
    <property type="evidence" value="ECO:0007669"/>
    <property type="project" value="InterPro"/>
</dbReference>
<evidence type="ECO:0000256" key="2">
    <source>
        <dbReference type="ARBA" id="ARBA00022649"/>
    </source>
</evidence>
<evidence type="ECO:0000313" key="7">
    <source>
        <dbReference type="EMBL" id="KKL16390.1"/>
    </source>
</evidence>
<dbReference type="AlphaFoldDB" id="A0A0F9B425"/>
<accession>A0A0F9B425</accession>
<proteinExistence type="inferred from homology"/>
<dbReference type="InterPro" id="IPR051813">
    <property type="entry name" value="HepT_RNase_toxin"/>
</dbReference>
<dbReference type="GO" id="GO:0000166">
    <property type="term" value="F:nucleotide binding"/>
    <property type="evidence" value="ECO:0007669"/>
    <property type="project" value="UniProtKB-KW"/>
</dbReference>
<sequence>MLKRAVERNLEIIGEAINRILKRDESFERKISNAKAIIGLRNQVIHSYDNVSDENIWSILTTHLPKLKSEIIYLINKN</sequence>
<dbReference type="Pfam" id="PF01934">
    <property type="entry name" value="HepT-like"/>
    <property type="match status" value="1"/>
</dbReference>
<reference evidence="7" key="1">
    <citation type="journal article" date="2015" name="Nature">
        <title>Complex archaea that bridge the gap between prokaryotes and eukaryotes.</title>
        <authorList>
            <person name="Spang A."/>
            <person name="Saw J.H."/>
            <person name="Jorgensen S.L."/>
            <person name="Zaremba-Niedzwiedzka K."/>
            <person name="Martijn J."/>
            <person name="Lind A.E."/>
            <person name="van Eijk R."/>
            <person name="Schleper C."/>
            <person name="Guy L."/>
            <person name="Ettema T.J."/>
        </authorList>
    </citation>
    <scope>NUCLEOTIDE SEQUENCE</scope>
</reference>
<evidence type="ECO:0000256" key="5">
    <source>
        <dbReference type="ARBA" id="ARBA00022801"/>
    </source>
</evidence>